<feature type="domain" description="FAD dependent oxidoreductase" evidence="6">
    <location>
        <begin position="1"/>
        <end position="179"/>
    </location>
</feature>
<dbReference type="GO" id="GO:0019478">
    <property type="term" value="P:D-amino acid catabolic process"/>
    <property type="evidence" value="ECO:0007669"/>
    <property type="project" value="TreeGrafter"/>
</dbReference>
<dbReference type="Gene3D" id="3.30.9.10">
    <property type="entry name" value="D-Amino Acid Oxidase, subunit A, domain 2"/>
    <property type="match status" value="1"/>
</dbReference>
<protein>
    <submittedName>
        <fullName evidence="7">Unnamed protein product</fullName>
    </submittedName>
</protein>
<dbReference type="PANTHER" id="PTHR11530:SF11">
    <property type="entry name" value="D-ASPARTATE OXIDASE"/>
    <property type="match status" value="1"/>
</dbReference>
<dbReference type="InterPro" id="IPR006076">
    <property type="entry name" value="FAD-dep_OxRdtase"/>
</dbReference>
<evidence type="ECO:0000256" key="4">
    <source>
        <dbReference type="ARBA" id="ARBA00022827"/>
    </source>
</evidence>
<evidence type="ECO:0000256" key="2">
    <source>
        <dbReference type="ARBA" id="ARBA00006730"/>
    </source>
</evidence>
<organism evidence="7 8">
    <name type="scientific">Phytophthora lilii</name>
    <dbReference type="NCBI Taxonomy" id="2077276"/>
    <lineage>
        <taxon>Eukaryota</taxon>
        <taxon>Sar</taxon>
        <taxon>Stramenopiles</taxon>
        <taxon>Oomycota</taxon>
        <taxon>Peronosporomycetes</taxon>
        <taxon>Peronosporales</taxon>
        <taxon>Peronosporaceae</taxon>
        <taxon>Phytophthora</taxon>
    </lineage>
</organism>
<evidence type="ECO:0000313" key="7">
    <source>
        <dbReference type="EMBL" id="GMF64662.1"/>
    </source>
</evidence>
<keyword evidence="8" id="KW-1185">Reference proteome</keyword>
<keyword evidence="5" id="KW-0560">Oxidoreductase</keyword>
<keyword evidence="4" id="KW-0274">FAD</keyword>
<dbReference type="AlphaFoldDB" id="A0A9W7DC71"/>
<accession>A0A9W7DC71</accession>
<dbReference type="Pfam" id="PF01266">
    <property type="entry name" value="DAO"/>
    <property type="match status" value="1"/>
</dbReference>
<dbReference type="SUPFAM" id="SSF51971">
    <property type="entry name" value="Nucleotide-binding domain"/>
    <property type="match status" value="1"/>
</dbReference>
<dbReference type="OrthoDB" id="2015447at2759"/>
<dbReference type="SUPFAM" id="SSF54373">
    <property type="entry name" value="FAD-linked reductases, C-terminal domain"/>
    <property type="match status" value="1"/>
</dbReference>
<dbReference type="GO" id="GO:0005737">
    <property type="term" value="C:cytoplasm"/>
    <property type="evidence" value="ECO:0007669"/>
    <property type="project" value="TreeGrafter"/>
</dbReference>
<dbReference type="EMBL" id="BSXW01012426">
    <property type="protein sequence ID" value="GMF64662.1"/>
    <property type="molecule type" value="Genomic_DNA"/>
</dbReference>
<comment type="cofactor">
    <cofactor evidence="1">
        <name>FAD</name>
        <dbReference type="ChEBI" id="CHEBI:57692"/>
    </cofactor>
</comment>
<name>A0A9W7DC71_9STRA</name>
<dbReference type="Proteomes" id="UP001165083">
    <property type="component" value="Unassembled WGS sequence"/>
</dbReference>
<keyword evidence="3" id="KW-0285">Flavoprotein</keyword>
<dbReference type="PROSITE" id="PS00677">
    <property type="entry name" value="DAO"/>
    <property type="match status" value="1"/>
</dbReference>
<evidence type="ECO:0000256" key="3">
    <source>
        <dbReference type="ARBA" id="ARBA00022630"/>
    </source>
</evidence>
<reference evidence="7" key="1">
    <citation type="submission" date="2023-04" db="EMBL/GenBank/DDBJ databases">
        <title>Phytophthora lilii NBRC 32176.</title>
        <authorList>
            <person name="Ichikawa N."/>
            <person name="Sato H."/>
            <person name="Tonouchi N."/>
        </authorList>
    </citation>
    <scope>NUCLEOTIDE SEQUENCE</scope>
    <source>
        <strain evidence="7">NBRC 32176</strain>
    </source>
</reference>
<evidence type="ECO:0000256" key="1">
    <source>
        <dbReference type="ARBA" id="ARBA00001974"/>
    </source>
</evidence>
<gene>
    <name evidence="7" type="ORF">Plil01_001744100</name>
</gene>
<dbReference type="InterPro" id="IPR023209">
    <property type="entry name" value="DAO"/>
</dbReference>
<dbReference type="GO" id="GO:0071949">
    <property type="term" value="F:FAD binding"/>
    <property type="evidence" value="ECO:0007669"/>
    <property type="project" value="InterPro"/>
</dbReference>
<evidence type="ECO:0000256" key="5">
    <source>
        <dbReference type="ARBA" id="ARBA00023002"/>
    </source>
</evidence>
<evidence type="ECO:0000313" key="8">
    <source>
        <dbReference type="Proteomes" id="UP001165083"/>
    </source>
</evidence>
<dbReference type="GO" id="GO:0003884">
    <property type="term" value="F:D-amino-acid oxidase activity"/>
    <property type="evidence" value="ECO:0007669"/>
    <property type="project" value="InterPro"/>
</dbReference>
<sequence>MQWLHEEIQKLGGTCEQRRVKSLDDEDYDLLVNCSGLAAKELAGDDTVFPIRGQVINVHNPKLNELKMSLDKDGEHAYIIPRPNGDVVIGGTAQAHNWSTENDEGDVNGVWERCCHLWPEVRNSKVIAKMAGLRPGRTDGVRLEMEATPTKRGAELIHNYGHSGSGHTLHWGCAQEVVALASQRFPQKLASKL</sequence>
<dbReference type="PANTHER" id="PTHR11530">
    <property type="entry name" value="D-AMINO ACID OXIDASE"/>
    <property type="match status" value="1"/>
</dbReference>
<comment type="similarity">
    <text evidence="2">Belongs to the DAMOX/DASOX family.</text>
</comment>
<dbReference type="InterPro" id="IPR006181">
    <property type="entry name" value="D-amino_acid_oxidase_CS"/>
</dbReference>
<evidence type="ECO:0000259" key="6">
    <source>
        <dbReference type="Pfam" id="PF01266"/>
    </source>
</evidence>
<comment type="caution">
    <text evidence="7">The sequence shown here is derived from an EMBL/GenBank/DDBJ whole genome shotgun (WGS) entry which is preliminary data.</text>
</comment>
<proteinExistence type="inferred from homology"/>